<evidence type="ECO:0000256" key="9">
    <source>
        <dbReference type="RuleBase" id="RU361153"/>
    </source>
</evidence>
<comment type="caution">
    <text evidence="12">The sequence shown here is derived from an EMBL/GenBank/DDBJ whole genome shotgun (WGS) entry which is preliminary data.</text>
</comment>
<evidence type="ECO:0000256" key="6">
    <source>
        <dbReference type="ARBA" id="ARBA00022729"/>
    </source>
</evidence>
<dbReference type="SUPFAM" id="SSF51445">
    <property type="entry name" value="(Trans)glycosidases"/>
    <property type="match status" value="1"/>
</dbReference>
<comment type="subcellular location">
    <subcellularLocation>
        <location evidence="2">Secreted</location>
    </subcellularLocation>
</comment>
<dbReference type="OrthoDB" id="428177at2759"/>
<comment type="similarity">
    <text evidence="3 9">Belongs to the glycosyl hydrolase 5 (cellulase A) family.</text>
</comment>
<dbReference type="InterPro" id="IPR017853">
    <property type="entry name" value="GH"/>
</dbReference>
<feature type="domain" description="Glycoside hydrolase family 5" evidence="11">
    <location>
        <begin position="46"/>
        <end position="326"/>
    </location>
</feature>
<dbReference type="AlphaFoldDB" id="A0A7C8IUQ3"/>
<evidence type="ECO:0000259" key="11">
    <source>
        <dbReference type="Pfam" id="PF00150"/>
    </source>
</evidence>
<dbReference type="InterPro" id="IPR045053">
    <property type="entry name" value="MAN-like"/>
</dbReference>
<evidence type="ECO:0000256" key="8">
    <source>
        <dbReference type="ARBA" id="ARBA00023295"/>
    </source>
</evidence>
<dbReference type="PANTHER" id="PTHR31451:SF39">
    <property type="entry name" value="MANNAN ENDO-1,4-BETA-MANNOSIDASE 1"/>
    <property type="match status" value="1"/>
</dbReference>
<dbReference type="Proteomes" id="UP000481858">
    <property type="component" value="Unassembled WGS sequence"/>
</dbReference>
<proteinExistence type="inferred from homology"/>
<dbReference type="Gene3D" id="3.20.20.80">
    <property type="entry name" value="Glycosidases"/>
    <property type="match status" value="1"/>
</dbReference>
<dbReference type="InParanoid" id="A0A7C8IUQ3"/>
<dbReference type="GO" id="GO:0046355">
    <property type="term" value="P:mannan catabolic process"/>
    <property type="evidence" value="ECO:0007669"/>
    <property type="project" value="UniProtKB-ARBA"/>
</dbReference>
<evidence type="ECO:0000256" key="10">
    <source>
        <dbReference type="SAM" id="SignalP"/>
    </source>
</evidence>
<dbReference type="PANTHER" id="PTHR31451">
    <property type="match status" value="1"/>
</dbReference>
<evidence type="ECO:0000256" key="4">
    <source>
        <dbReference type="ARBA" id="ARBA00012706"/>
    </source>
</evidence>
<evidence type="ECO:0000256" key="2">
    <source>
        <dbReference type="ARBA" id="ARBA00004613"/>
    </source>
</evidence>
<protein>
    <recommendedName>
        <fullName evidence="4">mannan endo-1,4-beta-mannosidase</fullName>
        <ecNumber evidence="4">3.2.1.78</ecNumber>
    </recommendedName>
</protein>
<reference evidence="12 13" key="1">
    <citation type="submission" date="2019-12" db="EMBL/GenBank/DDBJ databases">
        <title>Draft genome sequence of the ascomycete Xylaria multiplex DSM 110363.</title>
        <authorList>
            <person name="Buettner E."/>
            <person name="Kellner H."/>
        </authorList>
    </citation>
    <scope>NUCLEOTIDE SEQUENCE [LARGE SCALE GENOMIC DNA]</scope>
    <source>
        <strain evidence="12 13">DSM 110363</strain>
    </source>
</reference>
<evidence type="ECO:0000313" key="13">
    <source>
        <dbReference type="Proteomes" id="UP000481858"/>
    </source>
</evidence>
<gene>
    <name evidence="12" type="ORF">GQX73_g4001</name>
</gene>
<keyword evidence="7 9" id="KW-0378">Hydrolase</keyword>
<dbReference type="Pfam" id="PF00150">
    <property type="entry name" value="Cellulase"/>
    <property type="match status" value="1"/>
</dbReference>
<evidence type="ECO:0000313" key="12">
    <source>
        <dbReference type="EMBL" id="KAF2969585.1"/>
    </source>
</evidence>
<feature type="chain" id="PRO_5028955629" description="mannan endo-1,4-beta-mannosidase" evidence="10">
    <location>
        <begin position="19"/>
        <end position="375"/>
    </location>
</feature>
<evidence type="ECO:0000256" key="7">
    <source>
        <dbReference type="ARBA" id="ARBA00022801"/>
    </source>
</evidence>
<comment type="catalytic activity">
    <reaction evidence="1">
        <text>Random hydrolysis of (1-&gt;4)-beta-D-mannosidic linkages in mannans, galactomannans and glucomannans.</text>
        <dbReference type="EC" id="3.2.1.78"/>
    </reaction>
</comment>
<keyword evidence="8 9" id="KW-0326">Glycosidase</keyword>
<keyword evidence="5" id="KW-0964">Secreted</keyword>
<dbReference type="GO" id="GO:0016985">
    <property type="term" value="F:mannan endo-1,4-beta-mannosidase activity"/>
    <property type="evidence" value="ECO:0007669"/>
    <property type="project" value="UniProtKB-EC"/>
</dbReference>
<dbReference type="EMBL" id="WUBL01000034">
    <property type="protein sequence ID" value="KAF2969585.1"/>
    <property type="molecule type" value="Genomic_DNA"/>
</dbReference>
<dbReference type="InterPro" id="IPR001547">
    <property type="entry name" value="Glyco_hydro_5"/>
</dbReference>
<accession>A0A7C8IUQ3</accession>
<sequence>MTRAVFFLAHFLFATALALSVDTLSSRANSPSWAGSNIYFLIGLSDSQQDEWINSIASDGAKVVRLWVNGQTAGSCQKGSTIAKTIPQLESSIGAYNDAVLDAVDSVLVKLAAKGIKAIVSPHDAANNFVSGSSDPYWNRYGSGYFYEQQAAFDDYDARLSHVLNYKGKTSGKVWKNWSQAIMAFDLQNEPMSTKVSECQTDAGAKWVCGRAQHMRSVLGANNPIKISSGGIGGDISKNCNFMSAAVNCGQLDMIAIHRYAGTLAANPGEWSNSAASYVNSANGKLVYIEEWGVRQYQGAADAAVEYPAQANDMNKVGLPWLYWQVVPAAKCSYDPENDQSDSFSIFQGSRVDVASAMKRATQVSGLQDWKGIVY</sequence>
<feature type="signal peptide" evidence="10">
    <location>
        <begin position="1"/>
        <end position="18"/>
    </location>
</feature>
<keyword evidence="13" id="KW-1185">Reference proteome</keyword>
<name>A0A7C8IUQ3_9PEZI</name>
<keyword evidence="6 10" id="KW-0732">Signal</keyword>
<evidence type="ECO:0000256" key="3">
    <source>
        <dbReference type="ARBA" id="ARBA00005641"/>
    </source>
</evidence>
<organism evidence="12 13">
    <name type="scientific">Xylaria multiplex</name>
    <dbReference type="NCBI Taxonomy" id="323545"/>
    <lineage>
        <taxon>Eukaryota</taxon>
        <taxon>Fungi</taxon>
        <taxon>Dikarya</taxon>
        <taxon>Ascomycota</taxon>
        <taxon>Pezizomycotina</taxon>
        <taxon>Sordariomycetes</taxon>
        <taxon>Xylariomycetidae</taxon>
        <taxon>Xylariales</taxon>
        <taxon>Xylariaceae</taxon>
        <taxon>Xylaria</taxon>
    </lineage>
</organism>
<evidence type="ECO:0000256" key="5">
    <source>
        <dbReference type="ARBA" id="ARBA00022525"/>
    </source>
</evidence>
<dbReference type="GO" id="GO:0005576">
    <property type="term" value="C:extracellular region"/>
    <property type="evidence" value="ECO:0007669"/>
    <property type="project" value="UniProtKB-SubCell"/>
</dbReference>
<evidence type="ECO:0000256" key="1">
    <source>
        <dbReference type="ARBA" id="ARBA00001678"/>
    </source>
</evidence>
<dbReference type="EC" id="3.2.1.78" evidence="4"/>